<dbReference type="GO" id="GO:0007169">
    <property type="term" value="P:cell surface receptor protein tyrosine kinase signaling pathway"/>
    <property type="evidence" value="ECO:0007669"/>
    <property type="project" value="TreeGrafter"/>
</dbReference>
<evidence type="ECO:0000313" key="3">
    <source>
        <dbReference type="Proteomes" id="UP001460270"/>
    </source>
</evidence>
<evidence type="ECO:0000259" key="1">
    <source>
        <dbReference type="PROSITE" id="PS50105"/>
    </source>
</evidence>
<dbReference type="InterPro" id="IPR013761">
    <property type="entry name" value="SAM/pointed_sf"/>
</dbReference>
<dbReference type="Pfam" id="PF07647">
    <property type="entry name" value="SAM_2"/>
    <property type="match status" value="1"/>
</dbReference>
<protein>
    <recommendedName>
        <fullName evidence="1">SAM domain-containing protein</fullName>
    </recommendedName>
</protein>
<dbReference type="SUPFAM" id="SSF47769">
    <property type="entry name" value="SAM/Pointed domain"/>
    <property type="match status" value="1"/>
</dbReference>
<dbReference type="PANTHER" id="PTHR20843:SF0">
    <property type="entry name" value="PROTEIN AVEUGLE"/>
    <property type="match status" value="1"/>
</dbReference>
<evidence type="ECO:0000313" key="2">
    <source>
        <dbReference type="EMBL" id="KAK7907574.1"/>
    </source>
</evidence>
<dbReference type="EMBL" id="JBBPFD010000011">
    <property type="protein sequence ID" value="KAK7907574.1"/>
    <property type="molecule type" value="Genomic_DNA"/>
</dbReference>
<reference evidence="3" key="1">
    <citation type="submission" date="2024-04" db="EMBL/GenBank/DDBJ databases">
        <title>Salinicola lusitanus LLJ914,a marine bacterium isolated from the Okinawa Trough.</title>
        <authorList>
            <person name="Li J."/>
        </authorList>
    </citation>
    <scope>NUCLEOTIDE SEQUENCE [LARGE SCALE GENOMIC DNA]</scope>
</reference>
<sequence length="185" mass="21064">MVLPELVSSWSVEEVLEWVQEQHPTLLVTLHKAIIKHSISGRALLRLKEHHLEQLGVEEEEQQQAILQDLLLLRVHEEINELSQICSGEKKNSTTTASESDERETWWAGAEQEHQGFLCGFRQQVGRLTTKVIGATHHPRKRNKMIEMYGVSNRVSMFTPASQSASPLPTTCTHFITSHHLCIQT</sequence>
<dbReference type="InterPro" id="IPR052268">
    <property type="entry name" value="SAM_domain-containing_protein"/>
</dbReference>
<dbReference type="AlphaFoldDB" id="A0AAW0P2B2"/>
<dbReference type="Gene3D" id="1.10.150.50">
    <property type="entry name" value="Transcription Factor, Ets-1"/>
    <property type="match status" value="1"/>
</dbReference>
<dbReference type="SMART" id="SM00454">
    <property type="entry name" value="SAM"/>
    <property type="match status" value="1"/>
</dbReference>
<dbReference type="GO" id="GO:0009898">
    <property type="term" value="C:cytoplasmic side of plasma membrane"/>
    <property type="evidence" value="ECO:0007669"/>
    <property type="project" value="TreeGrafter"/>
</dbReference>
<feature type="domain" description="SAM" evidence="1">
    <location>
        <begin position="10"/>
        <end position="76"/>
    </location>
</feature>
<name>A0AAW0P2B2_9GOBI</name>
<proteinExistence type="predicted"/>
<comment type="caution">
    <text evidence="2">The sequence shown here is derived from an EMBL/GenBank/DDBJ whole genome shotgun (WGS) entry which is preliminary data.</text>
</comment>
<dbReference type="PANTHER" id="PTHR20843">
    <property type="entry name" value="STERILE ALPHA MOTIF DOMAIN CONTAINING PROTEIN 10"/>
    <property type="match status" value="1"/>
</dbReference>
<gene>
    <name evidence="2" type="ORF">WMY93_016186</name>
</gene>
<dbReference type="Proteomes" id="UP001460270">
    <property type="component" value="Unassembled WGS sequence"/>
</dbReference>
<dbReference type="InterPro" id="IPR001660">
    <property type="entry name" value="SAM"/>
</dbReference>
<dbReference type="PROSITE" id="PS50105">
    <property type="entry name" value="SAM_DOMAIN"/>
    <property type="match status" value="1"/>
</dbReference>
<organism evidence="2 3">
    <name type="scientific">Mugilogobius chulae</name>
    <name type="common">yellowstripe goby</name>
    <dbReference type="NCBI Taxonomy" id="88201"/>
    <lineage>
        <taxon>Eukaryota</taxon>
        <taxon>Metazoa</taxon>
        <taxon>Chordata</taxon>
        <taxon>Craniata</taxon>
        <taxon>Vertebrata</taxon>
        <taxon>Euteleostomi</taxon>
        <taxon>Actinopterygii</taxon>
        <taxon>Neopterygii</taxon>
        <taxon>Teleostei</taxon>
        <taxon>Neoteleostei</taxon>
        <taxon>Acanthomorphata</taxon>
        <taxon>Gobiaria</taxon>
        <taxon>Gobiiformes</taxon>
        <taxon>Gobioidei</taxon>
        <taxon>Gobiidae</taxon>
        <taxon>Gobionellinae</taxon>
        <taxon>Mugilogobius</taxon>
    </lineage>
</organism>
<accession>A0AAW0P2B2</accession>
<keyword evidence="3" id="KW-1185">Reference proteome</keyword>